<dbReference type="Proteomes" id="UP001151760">
    <property type="component" value="Unassembled WGS sequence"/>
</dbReference>
<protein>
    <submittedName>
        <fullName evidence="3">Gag-pol polyprotein</fullName>
    </submittedName>
</protein>
<dbReference type="SMART" id="SM00343">
    <property type="entry name" value="ZnF_C2HC"/>
    <property type="match status" value="1"/>
</dbReference>
<proteinExistence type="predicted"/>
<keyword evidence="1" id="KW-0862">Zinc</keyword>
<evidence type="ECO:0000256" key="1">
    <source>
        <dbReference type="PROSITE-ProRule" id="PRU00047"/>
    </source>
</evidence>
<name>A0ABQ5B147_9ASTR</name>
<dbReference type="InterPro" id="IPR001878">
    <property type="entry name" value="Znf_CCHC"/>
</dbReference>
<keyword evidence="1" id="KW-0479">Metal-binding</keyword>
<sequence length="203" mass="23591">MQKNLALIAKYFKKLYKPTNNNLRTSSNSRNKTVDTSLRYKNDNQSGQFRNQRTMMVAGARETVGSQVVQQNWIQCFNCKEFGHFAKECRKPKRVKDYTYHKEKMLLCKQAEQDSDNTAEPLEKVQYNDEYNVFVNERQHSEQPESINNTHVLEKDDSNVIPDSLNMCNNDNQVDQNDAECIDERATLANLIKNLTLDTGQNK</sequence>
<keyword evidence="4" id="KW-1185">Reference proteome</keyword>
<comment type="caution">
    <text evidence="3">The sequence shown here is derived from an EMBL/GenBank/DDBJ whole genome shotgun (WGS) entry which is preliminary data.</text>
</comment>
<evidence type="ECO:0000313" key="4">
    <source>
        <dbReference type="Proteomes" id="UP001151760"/>
    </source>
</evidence>
<reference evidence="3" key="2">
    <citation type="submission" date="2022-01" db="EMBL/GenBank/DDBJ databases">
        <authorList>
            <person name="Yamashiro T."/>
            <person name="Shiraishi A."/>
            <person name="Satake H."/>
            <person name="Nakayama K."/>
        </authorList>
    </citation>
    <scope>NUCLEOTIDE SEQUENCE</scope>
</reference>
<accession>A0ABQ5B147</accession>
<dbReference type="SUPFAM" id="SSF57756">
    <property type="entry name" value="Retrovirus zinc finger-like domains"/>
    <property type="match status" value="1"/>
</dbReference>
<feature type="domain" description="CCHC-type" evidence="2">
    <location>
        <begin position="76"/>
        <end position="91"/>
    </location>
</feature>
<dbReference type="EMBL" id="BQNB010012785">
    <property type="protein sequence ID" value="GJT07862.1"/>
    <property type="molecule type" value="Genomic_DNA"/>
</dbReference>
<dbReference type="PROSITE" id="PS50158">
    <property type="entry name" value="ZF_CCHC"/>
    <property type="match status" value="1"/>
</dbReference>
<dbReference type="Pfam" id="PF00098">
    <property type="entry name" value="zf-CCHC"/>
    <property type="match status" value="1"/>
</dbReference>
<dbReference type="Gene3D" id="4.10.60.10">
    <property type="entry name" value="Zinc finger, CCHC-type"/>
    <property type="match status" value="1"/>
</dbReference>
<gene>
    <name evidence="3" type="ORF">Tco_0842324</name>
</gene>
<reference evidence="3" key="1">
    <citation type="journal article" date="2022" name="Int. J. Mol. Sci.">
        <title>Draft Genome of Tanacetum Coccineum: Genomic Comparison of Closely Related Tanacetum-Family Plants.</title>
        <authorList>
            <person name="Yamashiro T."/>
            <person name="Shiraishi A."/>
            <person name="Nakayama K."/>
            <person name="Satake H."/>
        </authorList>
    </citation>
    <scope>NUCLEOTIDE SEQUENCE</scope>
</reference>
<organism evidence="3 4">
    <name type="scientific">Tanacetum coccineum</name>
    <dbReference type="NCBI Taxonomy" id="301880"/>
    <lineage>
        <taxon>Eukaryota</taxon>
        <taxon>Viridiplantae</taxon>
        <taxon>Streptophyta</taxon>
        <taxon>Embryophyta</taxon>
        <taxon>Tracheophyta</taxon>
        <taxon>Spermatophyta</taxon>
        <taxon>Magnoliopsida</taxon>
        <taxon>eudicotyledons</taxon>
        <taxon>Gunneridae</taxon>
        <taxon>Pentapetalae</taxon>
        <taxon>asterids</taxon>
        <taxon>campanulids</taxon>
        <taxon>Asterales</taxon>
        <taxon>Asteraceae</taxon>
        <taxon>Asteroideae</taxon>
        <taxon>Anthemideae</taxon>
        <taxon>Anthemidinae</taxon>
        <taxon>Tanacetum</taxon>
    </lineage>
</organism>
<keyword evidence="1" id="KW-0863">Zinc-finger</keyword>
<dbReference type="InterPro" id="IPR036875">
    <property type="entry name" value="Znf_CCHC_sf"/>
</dbReference>
<evidence type="ECO:0000259" key="2">
    <source>
        <dbReference type="PROSITE" id="PS50158"/>
    </source>
</evidence>
<evidence type="ECO:0000313" key="3">
    <source>
        <dbReference type="EMBL" id="GJT07862.1"/>
    </source>
</evidence>